<reference evidence="16 17" key="1">
    <citation type="journal article" date="2023" name="Commun. Biol.">
        <title>Genome analysis of Parmales, the sister group of diatoms, reveals the evolutionary specialization of diatoms from phago-mixotrophs to photoautotrophs.</title>
        <authorList>
            <person name="Ban H."/>
            <person name="Sato S."/>
            <person name="Yoshikawa S."/>
            <person name="Yamada K."/>
            <person name="Nakamura Y."/>
            <person name="Ichinomiya M."/>
            <person name="Sato N."/>
            <person name="Blanc-Mathieu R."/>
            <person name="Endo H."/>
            <person name="Kuwata A."/>
            <person name="Ogata H."/>
        </authorList>
    </citation>
    <scope>NUCLEOTIDE SEQUENCE [LARGE SCALE GENOMIC DNA]</scope>
</reference>
<keyword evidence="5" id="KW-0547">Nucleotide-binding</keyword>
<evidence type="ECO:0000256" key="8">
    <source>
        <dbReference type="ARBA" id="ARBA00023054"/>
    </source>
</evidence>
<keyword evidence="17" id="KW-1185">Reference proteome</keyword>
<feature type="compositionally biased region" description="Low complexity" evidence="14">
    <location>
        <begin position="2570"/>
        <end position="2586"/>
    </location>
</feature>
<dbReference type="InterPro" id="IPR041228">
    <property type="entry name" value="Dynein_C"/>
</dbReference>
<feature type="region of interest" description="Disordered" evidence="14">
    <location>
        <begin position="239"/>
        <end position="292"/>
    </location>
</feature>
<dbReference type="Proteomes" id="UP001165060">
    <property type="component" value="Unassembled WGS sequence"/>
</dbReference>
<dbReference type="InterPro" id="IPR035699">
    <property type="entry name" value="AAA_6"/>
</dbReference>
<dbReference type="Pfam" id="PF12775">
    <property type="entry name" value="AAA_7"/>
    <property type="match status" value="1"/>
</dbReference>
<dbReference type="PANTHER" id="PTHR22878">
    <property type="entry name" value="DYNEIN HEAVY CHAIN 6, AXONEMAL-LIKE-RELATED"/>
    <property type="match status" value="1"/>
</dbReference>
<evidence type="ECO:0000256" key="13">
    <source>
        <dbReference type="SAM" id="Coils"/>
    </source>
</evidence>
<dbReference type="InterPro" id="IPR042219">
    <property type="entry name" value="AAA_lid_11_sf"/>
</dbReference>
<dbReference type="Pfam" id="PF17852">
    <property type="entry name" value="Dynein_AAA_lid"/>
    <property type="match status" value="1"/>
</dbReference>
<dbReference type="InterPro" id="IPR027417">
    <property type="entry name" value="P-loop_NTPase"/>
</dbReference>
<comment type="subcellular location">
    <subcellularLocation>
        <location evidence="1">Cytoplasm</location>
        <location evidence="1">Cytoskeleton</location>
        <location evidence="1">Cilium axoneme</location>
    </subcellularLocation>
</comment>
<dbReference type="Gene3D" id="1.20.920.30">
    <property type="match status" value="2"/>
</dbReference>
<keyword evidence="4" id="KW-0493">Microtubule</keyword>
<evidence type="ECO:0000256" key="3">
    <source>
        <dbReference type="ARBA" id="ARBA00022490"/>
    </source>
</evidence>
<evidence type="ECO:0000256" key="11">
    <source>
        <dbReference type="ARBA" id="ARBA00023212"/>
    </source>
</evidence>
<evidence type="ECO:0000256" key="12">
    <source>
        <dbReference type="ARBA" id="ARBA00023273"/>
    </source>
</evidence>
<evidence type="ECO:0000313" key="17">
    <source>
        <dbReference type="Proteomes" id="UP001165060"/>
    </source>
</evidence>
<organism evidence="16 17">
    <name type="scientific">Tetraparma gracilis</name>
    <dbReference type="NCBI Taxonomy" id="2962635"/>
    <lineage>
        <taxon>Eukaryota</taxon>
        <taxon>Sar</taxon>
        <taxon>Stramenopiles</taxon>
        <taxon>Ochrophyta</taxon>
        <taxon>Bolidophyceae</taxon>
        <taxon>Parmales</taxon>
        <taxon>Triparmaceae</taxon>
        <taxon>Tetraparma</taxon>
    </lineage>
</organism>
<accession>A0ABQ6N7C6</accession>
<keyword evidence="9" id="KW-0969">Cilium</keyword>
<sequence>MDQSDPTQHTPAPLPHPPSQPSSAATPTGRWKPSSAKASLAHRLVEQTPGTKAKSRRVGEVPSLDMGSLAATPGGAPSTRGSPRPASAFGTPGDLTPRIFKKGVTQTKVANEKRRQANKQRGLVSASTGRRHLQLQSQSHLLPTPQSLPRTPLITNQDTPAAALSPVSDILPQNYRLMPAATTSTFIDYISSLPGYTDIFASPSSFIYLRRVSRDSAYDFNIVSAEEVRAERTRAAAVAAANEKNSKNNTNAGSQRSPRAGARPGQSPRAPPPAPGDAAAQNQDDSDAGKKQEDSEVYYALSAYGLTCAHGDQTDFTSLPDFEREYCIYQQITSQPFFRQYHVWKGFIQWKNAVACRRISRASLVLQDDLFILHPDLRAALLKLRRLCYELSLLRLHSIDATSTQTMEVFVAQQARQKAKLQSLLEKFAEKTVKIVRDTCDESLRHFLDSAGFHRAHDASGRGGDPETDDVQEITFTERAAMRTFCRKLAKFIRLADFFVCDSFIKIAVHSTHDLLNHMIRGQSLITDETIEHLEPLTPPEDPDNPPSDLPIAGLRLSSKEAASVPLFEVELVLASVYQSHLEFAPNEMLLKTRLENMLFDSLNVVSQPVRLLTHSTFKYYVEPTVDESGPIGEGLELESMLMEDEFFQDMLEQINELTENAFDRANRYLDSFDDLIEMYMENQEFLNSSKLDDFMASTLDELRHLLETFEEQETIFSRIKKMQDLGMLSINTNKLDQIIRPSPSSCVKLLHQMLPRMYTDKNESLLASLTTCNEQVSVNPTLVSEFTQLTMDFNRTTDDLPALDDEYMFLRDLYELMQKFNIALDDETRTRSFMLTNMMNALKNSLQRAEEQMQENQARFTQTLLRQVQAWAPKVQEVVTDVTSAITDDVHAHVHEVITYLETVSDTMTELKKDATQYDSQQGVLKVNFLDLDEMTAAAKTLEIKIKLWKGLASWEIAAEGWMDLPFTTLDIDATAKEIHEYWVKVMVCDKGLEKSAVVAHFMEKVQQFRLTLPVVTNLRCEALKQRHWDRIRSVLDIDTLSAESSVTLGDLINKDVKKSAGAVSTITTQAENEEILFRMLEKVQKVWDYAEFEVSLYKDRRDVFILTEVEEVILMLDDSMVSINTILGSQYVGAIREGVEEWRNKLLLLQETLEAWLQCQQSWMHLEPIFAAPDIQKQMPLEAKSFRQVDVMWRELMKRTSIDSNCIRCCAVAGLRDTFENHNSNLDRVQKGLDEYLELKRQAFPRFYFLADTELLALFSHARDPRSVQPHMRKLFDGVYELDFGEQKTGTSVQALLSQDRERVALGPNLKARGNLEDWLGLVEEAMKKSLFKLTKVALQDIQMVGPKSVDGRSRSDWVLLHPAQCITTVAQIMWAKGSEDAVRLTSSNADALRRWYNVNMAYLEELTELIRSDLSSIERKTAVALVTADVHARDIVETLIQQRVTSLSSFVWQAQLRYYWASSAGGNSGEAEQQQSQNQEENFDVFVKQSSGTISYGYEYIGPTTRLVITPLTDRCWMTITSAYDLKLGAGPAGPAGSGKTESSKDLAKALAIYCIVFNCSDQINFSMMGRVFSGLAQCGAWTCLDEFNRIGIEVLSVIAQQIAALRLGRMKLQALQDSSSALTAATMSTDVMFEGREMTLRDHHIIITMNPTYAGRTELPDNLKTSVRPIYMMLPDFALIAEIILYTEAFVHSSILSRKIHKLYKTSAEMLSQQPHYDFGMRAIKSVLIMAGKMKREEPDSPEDELLIKAMNGANLPKLLVQDYPLYRDLVADLFPHTTLSSPRHDDVAHVLRKILAQHNYEFSPAIGDKVVQLRGTLMVRFGVALVGASGSGKSTLINMLAECLKKLHHDNIGKYKAGDGPQPVVKDVLNPKCISIGEMYGKYNEATQEWKDGIAAFLIRNAANPPIEETHCGRWVVFDGPIDPLWVENLNTVLDDNMLLCLASGERIKLRQEMKIMFEVGDLLAASPATVSRLGVVYVPESTVGIDNISSSWCKQNMAGSNGFTDAESTRMTDNFLKLTFPTAEFLRSRCIEVVPTNDIGAISTQCSILSALLKRFGNIFRTPVKKARHQNAGNYGAGGATAPADQTHGATAEHRMNLLDQFFFYSLVWGWGAALEGDHAENFNMFIRDLLVDMEYDRAIVLPPLGSVLDYFLDVCEEAVWGVEANTIVHKKEFGTIFPKYVPKVVESKGISADNFFDEGMKVKKPFGSADEEEPNPLYTWRKWEDVVQPYAGNVKTAFFDMVVPTVDTVRYASLVRTLAGIDRPVFITGESGCGKSALVSQCVAGLSLDMENGGYSSSPLYMAFSSHTSSKYCEHSLEKKLEKKRKNLFGAPEGKTFVVIVDDVNMPAPEKHGAQPPIELLRQLLDGGGYYERDKLFWVDVQDCKYVAVGAPPGGGRHILPNRFLRHFGVFCLPSAKSETIKVIFSSMLAPFLEQFSDTVQSLQNGLVAATIEMYTKISTNLLPTPSRSHYLFTLRDIGKVFQGLMMGNSKGITGTDGLTRLWLHELTRVFHDRLNVVADRDWYYTAASDLIAKHFRLGGEGWNREDLFGSGGDEKDDEYAVGDAATPEGAGAPAPRAASPEMGSPAESALPASMRKKKTKPLLFVDFLRSGLPVAERTYEECKSMKNLISLLEEYQLEFNLGNNRQMNLVFFSDAVKHVVRICRVLRQPRGSVMLIGVGGSGRSSLSRLATAIVGFELHTPEMVNNYRLVNFQEDMKKVILASGIGGVDNVFMLSDTQVTDERFLEDVNCVLSFGEIPNLFDDEEDADILIKMRPHVEVQGLPDTPDSCKSLFVKRVREHLHVVLCMSPVGKDLRTRVRAFPSLINNTTIDWFDNWPQSALRSVAKRFIVAKDLMEFAPRLDKDGEILRKGLTEMCVDVHTSVIASAEVFLKKLGRRVYSTPKSYVDMITLYLKMLKDKRDEIDQRLTSLTDGLEKLDQTNDTVLKLQKELSLMQPDLENKAKNASELLKFVESEQNKATAVQLKVSQDEADVTKRQAEVAALQMDAKRDLAKAMPAYQNAVKALESLEKKDIIEIRGFIKPPLVVQTVMEAVCILLEEQPTWESARKILNRPTYMEDLANFDKDNISAKTLAKINKYIENPDMAPESVKKVSVAAAGMCMWVHAMNVYSQVASEVAPKQERLEKMNEELSNANIELSEKQRQLSEVMEEVANLQKKCDDTLNEKNRLTIEVQRCSARLIRAEKLKHSLKDEKINWTETVAKLRVDVKYLAGDIFLGAAVISYLGPFSGEFRDELKEMWRQRVLDREIPSTGESWDFVKTMGDPALIREWRIGGLPSDDFSAESGLIATKGERWPLMIDPQGQAGNWIKHYEGRKLQVTSVKSLRLMSVVEKAVGAGVPLLVEDFGETVEPVLDNLLYKRYYKSGGKKVIMIGDREIEYGEGFRMYMTTNLSNPKYNPDVFIRTTVLNFTVTKLGLEEQLLGDVVKIENPSLEVKFNGLIVSISSDKKQLASIEENILYDLHHARGHLLDNEKLVNALAESKIMSKMVKERLAESVVTETEIRSMRESYRPAAARGSVMYFLVAKLVQLDAMYSYSLEYFKGLFCACISDTPGQANIDARLKVLAEKTTATIHRYISRGLFEKHRLLFSFMLCCELMGLGANDSEKGAGESITELEWQVALGTLGTRGRVESYLEKFPNPDKEMVKEKSWMQVCLYCKMLPNFDGMCAHMTEHWDEWKVWMNSRNAHLKRLPGEWEKKLTAFHKLVLLRCLCPEFGLVAVRRFVEVGLGKSFVGGEGGAADEEAGRMDALYSDMDCKTPCLFVLSPGTDVMGMWSKFAEKNGFEVGGGGEGKEPAGVGGKKKKKKNEAHAISLGQGQGPRATALIENGKRSGKWVLLQNCHLAKSWMDELERIVLGLGEHWQDINANFRLFLTSLPVDYFPISVLQSCIKLTTEPPRGVKANVLRTLEMHVDDSMWDEDYLKGGDGEVGIEEFRKLLFSLCMFHAVCMERKKFGSIGWNNKYDFSDSDLTTGIMTLKRMMEGAMEGCLEEEAGGAGLVVPMESLVFVTGQIVYGGRVTDDWDRRCLMSLIGLFYNQGAVDDGYHYMDGDPADVGSLCPPKRKLETGFFVKKWTEDNVGGVDPPTMSRSRSMSTGTDPDDIVSVTIGKLLADLPEKMELAKASSFHTSVRNDGISNALTVVLFQEVKKFNRLLAFVRMTLEDLQQAILGEIVMSGQLEQVYSSVYVKRVPEAWAEVGYLSLKGLEGWVVDLGVRVAFMKRWLEIGRVKVFSLPAFFFPQGFLTAVLQNHARKHKVAINLLDFAFEVVEEEEKDVEAVEDGVLVGGLWMQSMRWDYEIGKVGDEVIRRRGSVCPVLHFLPDEEHEVMADVYVCPCYKTGKRAGVLSTSGTSTNFVVAVELPTDKDSDYWVLRGAALLCALDEA</sequence>
<dbReference type="SMART" id="SM00382">
    <property type="entry name" value="AAA"/>
    <property type="match status" value="4"/>
</dbReference>
<dbReference type="InterPro" id="IPR041466">
    <property type="entry name" value="Dynein_AAA5_ext"/>
</dbReference>
<dbReference type="Gene3D" id="1.20.58.1120">
    <property type="match status" value="1"/>
</dbReference>
<dbReference type="PANTHER" id="PTHR22878:SF68">
    <property type="entry name" value="DYNEIN HEAVY CHAIN 6, AXONEMAL-LIKE"/>
    <property type="match status" value="1"/>
</dbReference>
<dbReference type="Gene3D" id="1.10.472.130">
    <property type="match status" value="1"/>
</dbReference>
<feature type="coiled-coil region" evidence="13">
    <location>
        <begin position="3144"/>
        <end position="3199"/>
    </location>
</feature>
<dbReference type="InterPro" id="IPR013602">
    <property type="entry name" value="Dynein_heavy_linker"/>
</dbReference>
<dbReference type="Gene3D" id="1.10.8.720">
    <property type="entry name" value="Region D6 of dynein motor"/>
    <property type="match status" value="1"/>
</dbReference>
<dbReference type="Gene3D" id="3.40.50.300">
    <property type="entry name" value="P-loop containing nucleotide triphosphate hydrolases"/>
    <property type="match status" value="6"/>
</dbReference>
<evidence type="ECO:0000256" key="7">
    <source>
        <dbReference type="ARBA" id="ARBA00023017"/>
    </source>
</evidence>
<evidence type="ECO:0000256" key="9">
    <source>
        <dbReference type="ARBA" id="ARBA00023069"/>
    </source>
</evidence>
<protein>
    <recommendedName>
        <fullName evidence="15">AAA+ ATPase domain-containing protein</fullName>
    </recommendedName>
</protein>
<feature type="region of interest" description="Disordered" evidence="14">
    <location>
        <begin position="109"/>
        <end position="130"/>
    </location>
</feature>
<dbReference type="InterPro" id="IPR026983">
    <property type="entry name" value="DHC"/>
</dbReference>
<feature type="domain" description="AAA+ ATPase" evidence="15">
    <location>
        <begin position="2268"/>
        <end position="2422"/>
    </location>
</feature>
<dbReference type="InterPro" id="IPR024743">
    <property type="entry name" value="Dynein_HC_stalk"/>
</dbReference>
<dbReference type="Gene3D" id="6.10.140.1060">
    <property type="match status" value="1"/>
</dbReference>
<evidence type="ECO:0000259" key="15">
    <source>
        <dbReference type="SMART" id="SM00382"/>
    </source>
</evidence>
<dbReference type="InterPro" id="IPR041589">
    <property type="entry name" value="DNAH3_AAA_lid_1"/>
</dbReference>
<keyword evidence="11" id="KW-0206">Cytoskeleton</keyword>
<dbReference type="Gene3D" id="1.20.1270.280">
    <property type="match status" value="1"/>
</dbReference>
<dbReference type="InterPro" id="IPR043157">
    <property type="entry name" value="Dynein_AAA1S"/>
</dbReference>
<feature type="region of interest" description="Disordered" evidence="14">
    <location>
        <begin position="1"/>
        <end position="97"/>
    </location>
</feature>
<dbReference type="InterPro" id="IPR042228">
    <property type="entry name" value="Dynein_linker_3"/>
</dbReference>
<feature type="domain" description="AAA+ ATPase" evidence="15">
    <location>
        <begin position="1529"/>
        <end position="1681"/>
    </location>
</feature>
<evidence type="ECO:0000256" key="2">
    <source>
        <dbReference type="ARBA" id="ARBA00008887"/>
    </source>
</evidence>
<dbReference type="Gene3D" id="3.20.180.20">
    <property type="entry name" value="Dynein heavy chain, N-terminal domain 2"/>
    <property type="match status" value="1"/>
</dbReference>
<feature type="compositionally biased region" description="Low complexity" evidence="14">
    <location>
        <begin position="239"/>
        <end position="268"/>
    </location>
</feature>
<dbReference type="Gene3D" id="1.10.8.710">
    <property type="match status" value="1"/>
</dbReference>
<dbReference type="InterPro" id="IPR004273">
    <property type="entry name" value="Dynein_heavy_D6_P-loop"/>
</dbReference>
<dbReference type="InterPro" id="IPR024317">
    <property type="entry name" value="Dynein_heavy_chain_D4_dom"/>
</dbReference>
<feature type="region of interest" description="Disordered" evidence="14">
    <location>
        <begin position="2556"/>
        <end position="2601"/>
    </location>
</feature>
<dbReference type="Pfam" id="PF12780">
    <property type="entry name" value="AAA_8"/>
    <property type="match status" value="1"/>
</dbReference>
<feature type="domain" description="AAA+ ATPase" evidence="15">
    <location>
        <begin position="1824"/>
        <end position="2044"/>
    </location>
</feature>
<comment type="caution">
    <text evidence="16">The sequence shown here is derived from an EMBL/GenBank/DDBJ whole genome shotgun (WGS) entry which is preliminary data.</text>
</comment>
<dbReference type="Pfam" id="PF12777">
    <property type="entry name" value="MT"/>
    <property type="match status" value="1"/>
</dbReference>
<keyword evidence="10" id="KW-0505">Motor protein</keyword>
<dbReference type="Pfam" id="PF18198">
    <property type="entry name" value="AAA_lid_11"/>
    <property type="match status" value="1"/>
</dbReference>
<proteinExistence type="inferred from homology"/>
<keyword evidence="8 13" id="KW-0175">Coiled coil</keyword>
<dbReference type="Pfam" id="PF03028">
    <property type="entry name" value="Dynein_heavy"/>
    <property type="match status" value="1"/>
</dbReference>
<dbReference type="InterPro" id="IPR042222">
    <property type="entry name" value="Dynein_2_N"/>
</dbReference>
<dbReference type="Pfam" id="PF18199">
    <property type="entry name" value="Dynein_C"/>
    <property type="match status" value="1"/>
</dbReference>
<dbReference type="InterPro" id="IPR043160">
    <property type="entry name" value="Dynein_C_barrel"/>
</dbReference>
<dbReference type="Gene3D" id="1.20.140.100">
    <property type="entry name" value="Dynein heavy chain, N-terminal domain 2"/>
    <property type="match status" value="1"/>
</dbReference>
<dbReference type="Pfam" id="PF12781">
    <property type="entry name" value="AAA_9"/>
    <property type="match status" value="1"/>
</dbReference>
<dbReference type="InterPro" id="IPR035706">
    <property type="entry name" value="AAA_9"/>
</dbReference>
<evidence type="ECO:0000256" key="4">
    <source>
        <dbReference type="ARBA" id="ARBA00022701"/>
    </source>
</evidence>
<dbReference type="Gene3D" id="1.10.287.2620">
    <property type="match status" value="1"/>
</dbReference>
<evidence type="ECO:0000256" key="1">
    <source>
        <dbReference type="ARBA" id="ARBA00004430"/>
    </source>
</evidence>
<dbReference type="InterPro" id="IPR041658">
    <property type="entry name" value="AAA_lid_11"/>
</dbReference>
<evidence type="ECO:0000256" key="5">
    <source>
        <dbReference type="ARBA" id="ARBA00022741"/>
    </source>
</evidence>
<keyword evidence="7" id="KW-0243">Dynein</keyword>
<evidence type="ECO:0000256" key="10">
    <source>
        <dbReference type="ARBA" id="ARBA00023175"/>
    </source>
</evidence>
<dbReference type="Pfam" id="PF08393">
    <property type="entry name" value="DHC_N2"/>
    <property type="match status" value="1"/>
</dbReference>
<dbReference type="Pfam" id="PF12774">
    <property type="entry name" value="AAA_6"/>
    <property type="match status" value="1"/>
</dbReference>
<comment type="similarity">
    <text evidence="2">Belongs to the dynein heavy chain family.</text>
</comment>
<feature type="compositionally biased region" description="Low complexity" evidence="14">
    <location>
        <begin position="1"/>
        <end position="11"/>
    </location>
</feature>
<evidence type="ECO:0000313" key="16">
    <source>
        <dbReference type="EMBL" id="GMI42220.1"/>
    </source>
</evidence>
<name>A0ABQ6N7C6_9STRA</name>
<dbReference type="Gene3D" id="3.10.490.20">
    <property type="match status" value="1"/>
</dbReference>
<evidence type="ECO:0000256" key="14">
    <source>
        <dbReference type="SAM" id="MobiDB-lite"/>
    </source>
</evidence>
<dbReference type="EMBL" id="BRYB01002270">
    <property type="protein sequence ID" value="GMI42220.1"/>
    <property type="molecule type" value="Genomic_DNA"/>
</dbReference>
<evidence type="ECO:0000256" key="6">
    <source>
        <dbReference type="ARBA" id="ARBA00022840"/>
    </source>
</evidence>
<feature type="coiled-coil region" evidence="13">
    <location>
        <begin position="836"/>
        <end position="867"/>
    </location>
</feature>
<keyword evidence="3" id="KW-0963">Cytoplasm</keyword>
<dbReference type="InterPro" id="IPR003593">
    <property type="entry name" value="AAA+_ATPase"/>
</dbReference>
<keyword evidence="6" id="KW-0067">ATP-binding</keyword>
<dbReference type="Pfam" id="PF17857">
    <property type="entry name" value="AAA_lid_1"/>
    <property type="match status" value="1"/>
</dbReference>
<dbReference type="SUPFAM" id="SSF52540">
    <property type="entry name" value="P-loop containing nucleoside triphosphate hydrolases"/>
    <property type="match status" value="4"/>
</dbReference>
<gene>
    <name evidence="16" type="ORF">TeGR_g3194</name>
</gene>
<feature type="domain" description="AAA+ ATPase" evidence="15">
    <location>
        <begin position="2677"/>
        <end position="2839"/>
    </location>
</feature>
<dbReference type="Gene3D" id="1.10.8.1220">
    <property type="match status" value="1"/>
</dbReference>
<dbReference type="Gene3D" id="1.20.920.20">
    <property type="match status" value="1"/>
</dbReference>
<keyword evidence="12" id="KW-0966">Cell projection</keyword>